<gene>
    <name evidence="2" type="ORF">EDE15_1785</name>
</gene>
<sequence>MHPVVRAIGKVLRLVGISSPEDSMPKRETASDPPSWKTVKASQEKTDKASS</sequence>
<evidence type="ECO:0000313" key="3">
    <source>
        <dbReference type="Proteomes" id="UP000269669"/>
    </source>
</evidence>
<reference evidence="2 3" key="1">
    <citation type="submission" date="2018-12" db="EMBL/GenBank/DDBJ databases">
        <title>Sequencing of bacterial isolates from soil warming experiment in Harvard Forest, Massachusetts, USA.</title>
        <authorList>
            <person name="Deangelis K."/>
        </authorList>
    </citation>
    <scope>NUCLEOTIDE SEQUENCE [LARGE SCALE GENOMIC DNA]</scope>
    <source>
        <strain evidence="2 3">EB153</strain>
    </source>
</reference>
<protein>
    <submittedName>
        <fullName evidence="2">Uncharacterized protein</fullName>
    </submittedName>
</protein>
<dbReference type="AlphaFoldDB" id="A0A3R9P931"/>
<evidence type="ECO:0000313" key="2">
    <source>
        <dbReference type="EMBL" id="RSL16274.1"/>
    </source>
</evidence>
<dbReference type="EMBL" id="RSDW01000001">
    <property type="protein sequence ID" value="RSL16274.1"/>
    <property type="molecule type" value="Genomic_DNA"/>
</dbReference>
<accession>A0A3R9P931</accession>
<comment type="caution">
    <text evidence="2">The sequence shown here is derived from an EMBL/GenBank/DDBJ whole genome shotgun (WGS) entry which is preliminary data.</text>
</comment>
<organism evidence="2 3">
    <name type="scientific">Edaphobacter aggregans</name>
    <dbReference type="NCBI Taxonomy" id="570835"/>
    <lineage>
        <taxon>Bacteria</taxon>
        <taxon>Pseudomonadati</taxon>
        <taxon>Acidobacteriota</taxon>
        <taxon>Terriglobia</taxon>
        <taxon>Terriglobales</taxon>
        <taxon>Acidobacteriaceae</taxon>
        <taxon>Edaphobacter</taxon>
    </lineage>
</organism>
<name>A0A3R9P931_9BACT</name>
<dbReference type="Proteomes" id="UP000269669">
    <property type="component" value="Unassembled WGS sequence"/>
</dbReference>
<feature type="compositionally biased region" description="Basic and acidic residues" evidence="1">
    <location>
        <begin position="42"/>
        <end position="51"/>
    </location>
</feature>
<proteinExistence type="predicted"/>
<feature type="region of interest" description="Disordered" evidence="1">
    <location>
        <begin position="18"/>
        <end position="51"/>
    </location>
</feature>
<evidence type="ECO:0000256" key="1">
    <source>
        <dbReference type="SAM" id="MobiDB-lite"/>
    </source>
</evidence>
<keyword evidence="3" id="KW-1185">Reference proteome</keyword>